<evidence type="ECO:0000313" key="3">
    <source>
        <dbReference type="EMBL" id="GAA5053851.1"/>
    </source>
</evidence>
<reference evidence="3 4" key="1">
    <citation type="journal article" date="2019" name="Int. J. Syst. Evol. Microbiol.">
        <title>The Global Catalogue of Microorganisms (GCM) 10K type strain sequencing project: providing services to taxonomists for standard genome sequencing and annotation.</title>
        <authorList>
            <consortium name="The Broad Institute Genomics Platform"/>
            <consortium name="The Broad Institute Genome Sequencing Center for Infectious Disease"/>
            <person name="Wu L."/>
            <person name="Ma J."/>
        </authorList>
    </citation>
    <scope>NUCLEOTIDE SEQUENCE [LARGE SCALE GENOMIC DNA]</scope>
    <source>
        <strain evidence="3 4">JCM 17504</strain>
    </source>
</reference>
<organism evidence="3 4">
    <name type="scientific">Haladaptatus pallidirubidus</name>
    <dbReference type="NCBI Taxonomy" id="1008152"/>
    <lineage>
        <taxon>Archaea</taxon>
        <taxon>Methanobacteriati</taxon>
        <taxon>Methanobacteriota</taxon>
        <taxon>Stenosarchaea group</taxon>
        <taxon>Halobacteria</taxon>
        <taxon>Halobacteriales</taxon>
        <taxon>Haladaptataceae</taxon>
        <taxon>Haladaptatus</taxon>
    </lineage>
</organism>
<keyword evidence="2" id="KW-0472">Membrane</keyword>
<evidence type="ECO:0000256" key="1">
    <source>
        <dbReference type="SAM" id="MobiDB-lite"/>
    </source>
</evidence>
<gene>
    <name evidence="3" type="ORF">GCM10025751_31650</name>
</gene>
<name>A0AAV3UJJ8_9EURY</name>
<keyword evidence="2" id="KW-0812">Transmembrane</keyword>
<dbReference type="InterPro" id="IPR058278">
    <property type="entry name" value="DUF7972"/>
</dbReference>
<dbReference type="Proteomes" id="UP001501729">
    <property type="component" value="Unassembled WGS sequence"/>
</dbReference>
<dbReference type="AlphaFoldDB" id="A0AAV3UJJ8"/>
<keyword evidence="4" id="KW-1185">Reference proteome</keyword>
<keyword evidence="2" id="KW-1133">Transmembrane helix</keyword>
<sequence length="119" mass="13137">MIELLQLFNIAQEHFKTIYLQRELTRFSQLTIYCGIPAVLAAVLIAVLYGDIGGATITVMCLSYVASFLATLVFVPLILLAAYILRTATLTRRTAATGPILPQRDPDDGPFEVSFNDEK</sequence>
<feature type="transmembrane region" description="Helical" evidence="2">
    <location>
        <begin position="30"/>
        <end position="50"/>
    </location>
</feature>
<dbReference type="Pfam" id="PF25927">
    <property type="entry name" value="DUF7972"/>
    <property type="match status" value="1"/>
</dbReference>
<feature type="region of interest" description="Disordered" evidence="1">
    <location>
        <begin position="98"/>
        <end position="119"/>
    </location>
</feature>
<feature type="transmembrane region" description="Helical" evidence="2">
    <location>
        <begin position="62"/>
        <end position="85"/>
    </location>
</feature>
<proteinExistence type="predicted"/>
<comment type="caution">
    <text evidence="3">The sequence shown here is derived from an EMBL/GenBank/DDBJ whole genome shotgun (WGS) entry which is preliminary data.</text>
</comment>
<evidence type="ECO:0000313" key="4">
    <source>
        <dbReference type="Proteomes" id="UP001501729"/>
    </source>
</evidence>
<protein>
    <submittedName>
        <fullName evidence="3">Uncharacterized protein</fullName>
    </submittedName>
</protein>
<evidence type="ECO:0000256" key="2">
    <source>
        <dbReference type="SAM" id="Phobius"/>
    </source>
</evidence>
<dbReference type="EMBL" id="BAABKX010000013">
    <property type="protein sequence ID" value="GAA5053851.1"/>
    <property type="molecule type" value="Genomic_DNA"/>
</dbReference>
<accession>A0AAV3UJJ8</accession>